<dbReference type="CDD" id="cd03363">
    <property type="entry name" value="TOPRIM_TopoIA_TopoI"/>
    <property type="match status" value="1"/>
</dbReference>
<comment type="caution">
    <text evidence="14">The sequence shown here is derived from an EMBL/GenBank/DDBJ whole genome shotgun (WGS) entry which is preliminary data.</text>
</comment>
<gene>
    <name evidence="10" type="primary">topA</name>
    <name evidence="14" type="ORF">UR91_C0011G0003</name>
</gene>
<sequence>MKLLIVESPSKAKTIEKYLSADSGADRDHFTVRASVGHIRDLPKSNKIAIDIEAGFVPHYEISKGKEKIVHELQSLAEKATEILLATDPDREGEAIAWHIETLLKADKKVEAPIKRVTFHEITKEAVLEAIEHPRKIDTALRKAQEARRVLDRLVGYDLSGLIWKKVRYGLSAGRVQSPALRIIMEREREIRAFVPEKFWKLLGLFETVKKEKITLECSEEPRDRKLVDKILENGKKGTWIINNVKESEQKRSPRAPFTTSTLQQTASSRLGYSPSRTMQIAQKLYEAGHITYMRTDSTNLSAIAQGQIVSFIKNKYGKEYAEGRIYKTKSKNAQEAHEAIRPTHIDKLIAGTEDQDRLYRLIWERAISSQMTDAKLLKTKISAIIKDHEDLPNFSANGSRLLFPGWLKVDADARGDDVELPKCNVGEELKLINLSSEEKFTEPPDRYSEAGLVKELEARGIGRPSTYASIMRTIEDRGYVNKEGKTLFPTDVGEVVSDFLEKHFMNYISDSFTAEMEDELDEISRGEREYEKTLKDFYGPFLKDVKSKEKLEKATNLGDAPENIKCPKCRSTMIIKLSRGGKFYSCSKYPDCDGALMLDGTELKGPEETGEKCPECGDPEGKQTSNGAGEKGKSKSKGGVLVIRQRRDGTGTFISCSRYPKCKFIKSDKADEEKKKTGVLCPICKTGDISERRGRFGIFYSCSNYPKCKFAIKAKPTGKICKECGSLMMEGTKTIPERCSNKSCPQHNPHKLLKKGLSIE</sequence>
<reference evidence="14 15" key="1">
    <citation type="journal article" date="2015" name="Nature">
        <title>rRNA introns, odd ribosomes, and small enigmatic genomes across a large radiation of phyla.</title>
        <authorList>
            <person name="Brown C.T."/>
            <person name="Hug L.A."/>
            <person name="Thomas B.C."/>
            <person name="Sharon I."/>
            <person name="Castelle C.J."/>
            <person name="Singh A."/>
            <person name="Wilkins M.J."/>
            <person name="Williams K.H."/>
            <person name="Banfield J.F."/>
        </authorList>
    </citation>
    <scope>NUCLEOTIDE SEQUENCE [LARGE SCALE GENOMIC DNA]</scope>
</reference>
<dbReference type="InterPro" id="IPR003602">
    <property type="entry name" value="Topo_IA_DNA-bd_dom"/>
</dbReference>
<dbReference type="PANTHER" id="PTHR42785:SF1">
    <property type="entry name" value="DNA TOPOISOMERASE"/>
    <property type="match status" value="1"/>
</dbReference>
<evidence type="ECO:0000256" key="2">
    <source>
        <dbReference type="ARBA" id="ARBA00009446"/>
    </source>
</evidence>
<dbReference type="Pfam" id="PF01396">
    <property type="entry name" value="Zn_ribbon_Top1"/>
    <property type="match status" value="3"/>
</dbReference>
<dbReference type="Pfam" id="PF01751">
    <property type="entry name" value="Toprim"/>
    <property type="match status" value="1"/>
</dbReference>
<feature type="domain" description="Topo IA-type catalytic" evidence="13">
    <location>
        <begin position="138"/>
        <end position="547"/>
    </location>
</feature>
<keyword evidence="8 10" id="KW-0238">DNA-binding</keyword>
<dbReference type="PROSITE" id="PS52039">
    <property type="entry name" value="TOPO_IA_2"/>
    <property type="match status" value="1"/>
</dbReference>
<dbReference type="GO" id="GO:0005694">
    <property type="term" value="C:chromosome"/>
    <property type="evidence" value="ECO:0007669"/>
    <property type="project" value="InterPro"/>
</dbReference>
<organism evidence="14 15">
    <name type="scientific">Candidatus Nomurabacteria bacterium GW2011_GWC2_35_8</name>
    <dbReference type="NCBI Taxonomy" id="1618752"/>
    <lineage>
        <taxon>Bacteria</taxon>
        <taxon>Candidatus Nomuraibacteriota</taxon>
    </lineage>
</organism>
<evidence type="ECO:0000259" key="13">
    <source>
        <dbReference type="PROSITE" id="PS52039"/>
    </source>
</evidence>
<dbReference type="Gene3D" id="1.10.460.10">
    <property type="entry name" value="Topoisomerase I, domain 2"/>
    <property type="match status" value="1"/>
</dbReference>
<feature type="site" description="Interaction with DNA" evidence="10">
    <location>
        <position position="164"/>
    </location>
</feature>
<evidence type="ECO:0000256" key="6">
    <source>
        <dbReference type="ARBA" id="ARBA00022842"/>
    </source>
</evidence>
<evidence type="ECO:0000256" key="5">
    <source>
        <dbReference type="ARBA" id="ARBA00022833"/>
    </source>
</evidence>
<protein>
    <recommendedName>
        <fullName evidence="10">DNA topoisomerase 1</fullName>
        <ecNumber evidence="10">5.6.2.1</ecNumber>
    </recommendedName>
    <alternativeName>
        <fullName evidence="10">DNA topoisomerase I</fullName>
    </alternativeName>
</protein>
<feature type="region of interest" description="Disordered" evidence="11">
    <location>
        <begin position="606"/>
        <end position="639"/>
    </location>
</feature>
<feature type="site" description="Interaction with DNA" evidence="10">
    <location>
        <position position="295"/>
    </location>
</feature>
<name>A0A0G0D6F2_9BACT</name>
<dbReference type="InterPro" id="IPR034149">
    <property type="entry name" value="TOPRIM_TopoI"/>
</dbReference>
<feature type="site" description="Interaction with DNA" evidence="10">
    <location>
        <position position="157"/>
    </location>
</feature>
<dbReference type="EC" id="5.6.2.1" evidence="10"/>
<accession>A0A0G0D6F2</accession>
<keyword evidence="3" id="KW-0479">Metal-binding</keyword>
<feature type="site" description="Interaction with DNA" evidence="10">
    <location>
        <position position="148"/>
    </location>
</feature>
<dbReference type="CDD" id="cd00186">
    <property type="entry name" value="TOP1Ac"/>
    <property type="match status" value="1"/>
</dbReference>
<dbReference type="Gene3D" id="2.70.20.10">
    <property type="entry name" value="Topoisomerase I, domain 3"/>
    <property type="match status" value="1"/>
</dbReference>
<feature type="site" description="Interaction with DNA" evidence="10">
    <location>
        <position position="149"/>
    </location>
</feature>
<dbReference type="GO" id="GO:0003917">
    <property type="term" value="F:DNA topoisomerase type I (single strand cut, ATP-independent) activity"/>
    <property type="evidence" value="ECO:0007669"/>
    <property type="project" value="UniProtKB-UniRule"/>
</dbReference>
<dbReference type="InterPro" id="IPR013498">
    <property type="entry name" value="Topo_IA_Znf"/>
</dbReference>
<comment type="subunit">
    <text evidence="10">Monomer.</text>
</comment>
<evidence type="ECO:0000256" key="9">
    <source>
        <dbReference type="ARBA" id="ARBA00023235"/>
    </source>
</evidence>
<dbReference type="Gene3D" id="1.10.290.10">
    <property type="entry name" value="Topoisomerase I, domain 4"/>
    <property type="match status" value="1"/>
</dbReference>
<keyword evidence="4" id="KW-0863">Zinc-finger</keyword>
<dbReference type="InterPro" id="IPR013824">
    <property type="entry name" value="Topo_IA_cen_sub1"/>
</dbReference>
<dbReference type="Gene3D" id="3.40.50.140">
    <property type="match status" value="1"/>
</dbReference>
<evidence type="ECO:0000256" key="7">
    <source>
        <dbReference type="ARBA" id="ARBA00023029"/>
    </source>
</evidence>
<feature type="compositionally biased region" description="Basic and acidic residues" evidence="11">
    <location>
        <begin position="606"/>
        <end position="622"/>
    </location>
</feature>
<evidence type="ECO:0000256" key="3">
    <source>
        <dbReference type="ARBA" id="ARBA00022723"/>
    </source>
</evidence>
<dbReference type="InterPro" id="IPR005733">
    <property type="entry name" value="TopoI_bac-type"/>
</dbReference>
<dbReference type="Pfam" id="PF01131">
    <property type="entry name" value="Topoisom_bac"/>
    <property type="match status" value="1"/>
</dbReference>
<dbReference type="InterPro" id="IPR023405">
    <property type="entry name" value="Topo_IA_core_domain"/>
</dbReference>
<dbReference type="InterPro" id="IPR028612">
    <property type="entry name" value="Topoisom_1_IA"/>
</dbReference>
<dbReference type="Proteomes" id="UP000034798">
    <property type="component" value="Unassembled WGS sequence"/>
</dbReference>
<dbReference type="SUPFAM" id="SSF57783">
    <property type="entry name" value="Zinc beta-ribbon"/>
    <property type="match status" value="1"/>
</dbReference>
<keyword evidence="9 10" id="KW-0413">Isomerase</keyword>
<dbReference type="InterPro" id="IPR013825">
    <property type="entry name" value="Topo_IA_cen_sub2"/>
</dbReference>
<dbReference type="Gene3D" id="3.30.65.10">
    <property type="entry name" value="Bacterial Topoisomerase I, domain 1"/>
    <property type="match status" value="3"/>
</dbReference>
<dbReference type="AlphaFoldDB" id="A0A0G0D6F2"/>
<feature type="site" description="Interaction with DNA" evidence="10">
    <location>
        <position position="478"/>
    </location>
</feature>
<feature type="active site" description="O-(5'-phospho-DNA)-tyrosine intermediate" evidence="10">
    <location>
        <position position="293"/>
    </location>
</feature>
<dbReference type="PROSITE" id="PS50880">
    <property type="entry name" value="TOPRIM"/>
    <property type="match status" value="1"/>
</dbReference>
<dbReference type="InterPro" id="IPR006171">
    <property type="entry name" value="TOPRIM_dom"/>
</dbReference>
<dbReference type="NCBIfam" id="TIGR01051">
    <property type="entry name" value="topA_bact"/>
    <property type="match status" value="1"/>
</dbReference>
<evidence type="ECO:0000256" key="11">
    <source>
        <dbReference type="SAM" id="MobiDB-lite"/>
    </source>
</evidence>
<dbReference type="PRINTS" id="PR00417">
    <property type="entry name" value="PRTPISMRASEI"/>
</dbReference>
<dbReference type="InterPro" id="IPR003601">
    <property type="entry name" value="Topo_IA_2"/>
</dbReference>
<dbReference type="HAMAP" id="MF_00952">
    <property type="entry name" value="Topoisom_1_prok"/>
    <property type="match status" value="1"/>
</dbReference>
<evidence type="ECO:0000256" key="4">
    <source>
        <dbReference type="ARBA" id="ARBA00022771"/>
    </source>
</evidence>
<dbReference type="InterPro" id="IPR013497">
    <property type="entry name" value="Topo_IA_cen"/>
</dbReference>
<feature type="domain" description="Toprim" evidence="12">
    <location>
        <begin position="1"/>
        <end position="123"/>
    </location>
</feature>
<dbReference type="SMART" id="SM00493">
    <property type="entry name" value="TOPRIM"/>
    <property type="match status" value="1"/>
</dbReference>
<dbReference type="SUPFAM" id="SSF56712">
    <property type="entry name" value="Prokaryotic type I DNA topoisomerase"/>
    <property type="match status" value="1"/>
</dbReference>
<evidence type="ECO:0000256" key="1">
    <source>
        <dbReference type="ARBA" id="ARBA00000213"/>
    </source>
</evidence>
<comment type="similarity">
    <text evidence="2 10">Belongs to the type IA topoisomerase family.</text>
</comment>
<evidence type="ECO:0000313" key="15">
    <source>
        <dbReference type="Proteomes" id="UP000034798"/>
    </source>
</evidence>
<keyword evidence="6" id="KW-0460">Magnesium</keyword>
<dbReference type="GO" id="GO:0008270">
    <property type="term" value="F:zinc ion binding"/>
    <property type="evidence" value="ECO:0007669"/>
    <property type="project" value="UniProtKB-KW"/>
</dbReference>
<keyword evidence="5" id="KW-0862">Zinc</keyword>
<comment type="catalytic activity">
    <reaction evidence="1 10">
        <text>ATP-independent breakage of single-stranded DNA, followed by passage and rejoining.</text>
        <dbReference type="EC" id="5.6.2.1"/>
    </reaction>
</comment>
<comment type="function">
    <text evidence="10">Releases the supercoiling and torsional tension of DNA, which is introduced during the DNA replication and transcription, by transiently cleaving and rejoining one strand of the DNA duplex. Introduces a single-strand break via transesterification at a target site in duplex DNA. The scissile phosphodiester is attacked by the catalytic tyrosine of the enzyme, resulting in the formation of a DNA-(5'-phosphotyrosyl)-enzyme intermediate and the expulsion of a 3'-OH DNA strand. The free DNA strand then undergoes passage around the unbroken strand, thus removing DNA supercoils. Finally, in the religation step, the DNA 3'-OH attacks the covalent intermediate to expel the active-site tyrosine and restore the DNA phosphodiester backbone.</text>
</comment>
<feature type="site" description="Interaction with DNA" evidence="10">
    <location>
        <position position="38"/>
    </location>
</feature>
<evidence type="ECO:0000313" key="14">
    <source>
        <dbReference type="EMBL" id="KKP88843.1"/>
    </source>
</evidence>
<dbReference type="PANTHER" id="PTHR42785">
    <property type="entry name" value="DNA TOPOISOMERASE, TYPE IA, CORE"/>
    <property type="match status" value="1"/>
</dbReference>
<evidence type="ECO:0000259" key="12">
    <source>
        <dbReference type="PROSITE" id="PS50880"/>
    </source>
</evidence>
<dbReference type="GO" id="GO:0003677">
    <property type="term" value="F:DNA binding"/>
    <property type="evidence" value="ECO:0007669"/>
    <property type="project" value="UniProtKB-KW"/>
</dbReference>
<proteinExistence type="inferred from homology"/>
<dbReference type="EMBL" id="LBQZ01000011">
    <property type="protein sequence ID" value="KKP88843.1"/>
    <property type="molecule type" value="Genomic_DNA"/>
</dbReference>
<feature type="site" description="Interaction with DNA" evidence="10">
    <location>
        <position position="152"/>
    </location>
</feature>
<feature type="region of interest" description="Interaction with DNA" evidence="10">
    <location>
        <begin position="172"/>
        <end position="177"/>
    </location>
</feature>
<dbReference type="InterPro" id="IPR023406">
    <property type="entry name" value="Topo_IA_AS"/>
</dbReference>
<dbReference type="SMART" id="SM00437">
    <property type="entry name" value="TOP1Ac"/>
    <property type="match status" value="1"/>
</dbReference>
<keyword evidence="7 10" id="KW-0799">Topoisomerase</keyword>
<dbReference type="InterPro" id="IPR013826">
    <property type="entry name" value="Topo_IA_cen_sub3"/>
</dbReference>
<dbReference type="SMART" id="SM00436">
    <property type="entry name" value="TOP1Bc"/>
    <property type="match status" value="1"/>
</dbReference>
<dbReference type="PROSITE" id="PS00396">
    <property type="entry name" value="TOPO_IA_1"/>
    <property type="match status" value="1"/>
</dbReference>
<evidence type="ECO:0000256" key="8">
    <source>
        <dbReference type="ARBA" id="ARBA00023125"/>
    </source>
</evidence>
<evidence type="ECO:0000256" key="10">
    <source>
        <dbReference type="HAMAP-Rule" id="MF_00952"/>
    </source>
</evidence>
<dbReference type="GO" id="GO:0006265">
    <property type="term" value="P:DNA topological change"/>
    <property type="evidence" value="ECO:0007669"/>
    <property type="project" value="UniProtKB-UniRule"/>
</dbReference>
<dbReference type="PATRIC" id="fig|1618752.3.peg.214"/>
<dbReference type="InterPro" id="IPR000380">
    <property type="entry name" value="Topo_IA"/>
</dbReference>